<comment type="caution">
    <text evidence="2">The sequence shown here is derived from an EMBL/GenBank/DDBJ whole genome shotgun (WGS) entry which is preliminary data.</text>
</comment>
<keyword evidence="1" id="KW-0812">Transmembrane</keyword>
<evidence type="ECO:0000313" key="3">
    <source>
        <dbReference type="Proteomes" id="UP000625711"/>
    </source>
</evidence>
<accession>A0A834HRD7</accession>
<keyword evidence="1" id="KW-0472">Membrane</keyword>
<gene>
    <name evidence="2" type="ORF">GWI33_020120</name>
</gene>
<evidence type="ECO:0000256" key="1">
    <source>
        <dbReference type="SAM" id="Phobius"/>
    </source>
</evidence>
<feature type="transmembrane region" description="Helical" evidence="1">
    <location>
        <begin position="6"/>
        <end position="32"/>
    </location>
</feature>
<dbReference type="Proteomes" id="UP000625711">
    <property type="component" value="Unassembled WGS sequence"/>
</dbReference>
<name>A0A834HRD7_RHYFE</name>
<organism evidence="2 3">
    <name type="scientific">Rhynchophorus ferrugineus</name>
    <name type="common">Red palm weevil</name>
    <name type="synonym">Curculio ferrugineus</name>
    <dbReference type="NCBI Taxonomy" id="354439"/>
    <lineage>
        <taxon>Eukaryota</taxon>
        <taxon>Metazoa</taxon>
        <taxon>Ecdysozoa</taxon>
        <taxon>Arthropoda</taxon>
        <taxon>Hexapoda</taxon>
        <taxon>Insecta</taxon>
        <taxon>Pterygota</taxon>
        <taxon>Neoptera</taxon>
        <taxon>Endopterygota</taxon>
        <taxon>Coleoptera</taxon>
        <taxon>Polyphaga</taxon>
        <taxon>Cucujiformia</taxon>
        <taxon>Curculionidae</taxon>
        <taxon>Dryophthorinae</taxon>
        <taxon>Rhynchophorus</taxon>
    </lineage>
</organism>
<evidence type="ECO:0000313" key="2">
    <source>
        <dbReference type="EMBL" id="KAF7266619.1"/>
    </source>
</evidence>
<dbReference type="EMBL" id="JAACXV010014526">
    <property type="protein sequence ID" value="KAF7266619.1"/>
    <property type="molecule type" value="Genomic_DNA"/>
</dbReference>
<protein>
    <submittedName>
        <fullName evidence="2">Uncharacterized protein</fullName>
    </submittedName>
</protein>
<keyword evidence="1" id="KW-1133">Transmembrane helix</keyword>
<dbReference type="AlphaFoldDB" id="A0A834HRD7"/>
<dbReference type="OrthoDB" id="10017160at2759"/>
<keyword evidence="3" id="KW-1185">Reference proteome</keyword>
<reference evidence="2" key="1">
    <citation type="submission" date="2020-08" db="EMBL/GenBank/DDBJ databases">
        <title>Genome sequencing and assembly of the red palm weevil Rhynchophorus ferrugineus.</title>
        <authorList>
            <person name="Dias G.B."/>
            <person name="Bergman C.M."/>
            <person name="Manee M."/>
        </authorList>
    </citation>
    <scope>NUCLEOTIDE SEQUENCE</scope>
    <source>
        <strain evidence="2">AA-2017</strain>
        <tissue evidence="2">Whole larva</tissue>
    </source>
</reference>
<proteinExistence type="predicted"/>
<sequence>MDEKEFRVLVAIIMIISPIGWDFCNYTLVVVIRNESLLCARTGKGNNFFSVISALLLTRNQGIPSKLDTVGSHLLIDRGA</sequence>